<dbReference type="SMART" id="SM00028">
    <property type="entry name" value="TPR"/>
    <property type="match status" value="5"/>
</dbReference>
<keyword evidence="2" id="KW-0802">TPR repeat</keyword>
<gene>
    <name evidence="6" type="ORF">HQN60_10470</name>
</gene>
<dbReference type="InterPro" id="IPR011990">
    <property type="entry name" value="TPR-like_helical_dom_sf"/>
</dbReference>
<protein>
    <submittedName>
        <fullName evidence="6">Tetratricopeptide repeat protein</fullName>
    </submittedName>
</protein>
<evidence type="ECO:0000256" key="5">
    <source>
        <dbReference type="SAM" id="SignalP"/>
    </source>
</evidence>
<dbReference type="Pfam" id="PF13174">
    <property type="entry name" value="TPR_6"/>
    <property type="match status" value="2"/>
</dbReference>
<accession>A0A6M8SU96</accession>
<dbReference type="EMBL" id="CP054143">
    <property type="protein sequence ID" value="QKJ67086.1"/>
    <property type="molecule type" value="Genomic_DNA"/>
</dbReference>
<dbReference type="Gene3D" id="1.25.40.10">
    <property type="entry name" value="Tetratricopeptide repeat domain"/>
    <property type="match status" value="1"/>
</dbReference>
<dbReference type="InterPro" id="IPR050498">
    <property type="entry name" value="Ycf3"/>
</dbReference>
<sequence>MRLSLRLFVLSCLLCLALPIAVANEKQDSNALSTQKELLQLKIDSNREIQQKDIESLKARIDAFDKRIDDQNNRVSDINSEVDRFAIATGLLGLLITVVFFLGGWAAYVSVANKAKEDAKSASKQWFDDNADKLMTQMLELERAAEQAHQTINDKVADVEQKRSAAIKNMQDSMYASVKDAPPISDEDTKALRSNEERLRHIPEASYSYEDWNQRAFAAYNASKLEDAALFWKRASEIPNTGADKAVQALFNRGVVLDQMKMLDEAIATYQTMIDTYTTSSTPNIRLLIAAAMHNKAIILKQNQPENAIAAYQQLIDTFVYDTTPKICKYVATAMHDMGIALTEMQRLDEAIVVYERLIDKYLVDSTPEISEVVGQAFGGKGFALLMKAKKNWANREEADSLLHAAKAALEEALKLCSDCGISRGNLAYVHWLLGDAAKAEVCFRIALASAQKGGEELYVATQGDFDQYPLPEDEGMRAMIDRLWKDYSLASSSV</sequence>
<evidence type="ECO:0000313" key="6">
    <source>
        <dbReference type="EMBL" id="QKJ67086.1"/>
    </source>
</evidence>
<evidence type="ECO:0000256" key="2">
    <source>
        <dbReference type="ARBA" id="ARBA00022803"/>
    </source>
</evidence>
<dbReference type="SUPFAM" id="SSF48452">
    <property type="entry name" value="TPR-like"/>
    <property type="match status" value="2"/>
</dbReference>
<dbReference type="InterPro" id="IPR019734">
    <property type="entry name" value="TPR_rpt"/>
</dbReference>
<dbReference type="SUPFAM" id="SSF58100">
    <property type="entry name" value="Bacterial hemolysins"/>
    <property type="match status" value="1"/>
</dbReference>
<dbReference type="Proteomes" id="UP000504844">
    <property type="component" value="Chromosome"/>
</dbReference>
<dbReference type="PANTHER" id="PTHR44858">
    <property type="entry name" value="TETRATRICOPEPTIDE REPEAT PROTEIN 6"/>
    <property type="match status" value="1"/>
</dbReference>
<feature type="chain" id="PRO_5026782781" evidence="5">
    <location>
        <begin position="24"/>
        <end position="495"/>
    </location>
</feature>
<evidence type="ECO:0000313" key="7">
    <source>
        <dbReference type="Proteomes" id="UP000504844"/>
    </source>
</evidence>
<evidence type="ECO:0000256" key="1">
    <source>
        <dbReference type="ARBA" id="ARBA00022737"/>
    </source>
</evidence>
<keyword evidence="3" id="KW-0175">Coiled coil</keyword>
<feature type="coiled-coil region" evidence="3">
    <location>
        <begin position="47"/>
        <end position="81"/>
    </location>
</feature>
<feature type="signal peptide" evidence="5">
    <location>
        <begin position="1"/>
        <end position="23"/>
    </location>
</feature>
<dbReference type="PANTHER" id="PTHR44858:SF1">
    <property type="entry name" value="UDP-N-ACETYLGLUCOSAMINE--PEPTIDE N-ACETYLGLUCOSAMINYLTRANSFERASE SPINDLY-RELATED"/>
    <property type="match status" value="1"/>
</dbReference>
<feature type="transmembrane region" description="Helical" evidence="4">
    <location>
        <begin position="85"/>
        <end position="111"/>
    </location>
</feature>
<organism evidence="6 7">
    <name type="scientific">Deefgea piscis</name>
    <dbReference type="NCBI Taxonomy" id="2739061"/>
    <lineage>
        <taxon>Bacteria</taxon>
        <taxon>Pseudomonadati</taxon>
        <taxon>Pseudomonadota</taxon>
        <taxon>Betaproteobacteria</taxon>
        <taxon>Neisseriales</taxon>
        <taxon>Chitinibacteraceae</taxon>
        <taxon>Deefgea</taxon>
    </lineage>
</organism>
<dbReference type="AlphaFoldDB" id="A0A6M8SU96"/>
<evidence type="ECO:0000256" key="3">
    <source>
        <dbReference type="SAM" id="Coils"/>
    </source>
</evidence>
<keyword evidence="4" id="KW-0812">Transmembrane</keyword>
<keyword evidence="4" id="KW-1133">Transmembrane helix</keyword>
<dbReference type="RefSeq" id="WP_173533589.1">
    <property type="nucleotide sequence ID" value="NZ_CP054143.1"/>
</dbReference>
<dbReference type="KEGG" id="dee:HQN60_10470"/>
<evidence type="ECO:0000256" key="4">
    <source>
        <dbReference type="SAM" id="Phobius"/>
    </source>
</evidence>
<reference evidence="6 7" key="1">
    <citation type="submission" date="2020-05" db="EMBL/GenBank/DDBJ databases">
        <title>Complete genome sequence of Deefgea sp. D17.</title>
        <authorList>
            <person name="Bae J.-W."/>
            <person name="Han J.E."/>
        </authorList>
    </citation>
    <scope>NUCLEOTIDE SEQUENCE [LARGE SCALE GENOMIC DNA]</scope>
    <source>
        <strain evidence="6 7">D17</strain>
    </source>
</reference>
<keyword evidence="5" id="KW-0732">Signal</keyword>
<keyword evidence="1" id="KW-0677">Repeat</keyword>
<keyword evidence="4" id="KW-0472">Membrane</keyword>
<proteinExistence type="predicted"/>
<name>A0A6M8SU96_9NEIS</name>
<keyword evidence="7" id="KW-1185">Reference proteome</keyword>